<dbReference type="Proteomes" id="UP000663720">
    <property type="component" value="Chromosome"/>
</dbReference>
<organism evidence="4 5">
    <name type="scientific">Desulfonema limicola</name>
    <dbReference type="NCBI Taxonomy" id="45656"/>
    <lineage>
        <taxon>Bacteria</taxon>
        <taxon>Pseudomonadati</taxon>
        <taxon>Thermodesulfobacteriota</taxon>
        <taxon>Desulfobacteria</taxon>
        <taxon>Desulfobacterales</taxon>
        <taxon>Desulfococcaceae</taxon>
        <taxon>Desulfonema</taxon>
    </lineage>
</organism>
<sequence>MMEGNKKQDLSPDDRAQLQLERLQSTLNRAYRNVLFHQNRQNKIAQKTGRDTSVFESLDMISDFPFMQRTHLGEHYPYGLFAVPLRDIVRIHTAPGTGQNPSVTGYTRQDLKIWQEMVAQAFEAAEVTSNDILQISLDPGLANWGRDYKDGAESLGLGVIPNTPISPEKQLMILRDYKTSVLVTTPSEASQLAAQMIKSQLNPGVLNLRHLILVGEPVLKQFRDQIEEKLHVTTWLHYGLSEVPGPAIAYECKYHKGLHINEDHFLPEIIDPESGNILPKGEKGELVLTSLTIRAFPLIRFRTGEGASFITEPCPCGRTLTRMNWLDFRTDDILNINGVKVHQDQILYCLKSQLGFTPLYRILIKKQGGQKNYLEISLLMENNLFSDEIKILENQIKLLKDNLHENLGVPVQIKLKENFSI</sequence>
<evidence type="ECO:0000256" key="3">
    <source>
        <dbReference type="SAM" id="Coils"/>
    </source>
</evidence>
<keyword evidence="2" id="KW-0597">Phosphoprotein</keyword>
<evidence type="ECO:0000313" key="5">
    <source>
        <dbReference type="Proteomes" id="UP000663720"/>
    </source>
</evidence>
<dbReference type="EMBL" id="CP061799">
    <property type="protein sequence ID" value="QTA80450.1"/>
    <property type="molecule type" value="Genomic_DNA"/>
</dbReference>
<dbReference type="AlphaFoldDB" id="A0A975B8B5"/>
<dbReference type="PANTHER" id="PTHR43439">
    <property type="entry name" value="PHENYLACETATE-COENZYME A LIGASE"/>
    <property type="match status" value="1"/>
</dbReference>
<evidence type="ECO:0000313" key="4">
    <source>
        <dbReference type="EMBL" id="QTA80450.1"/>
    </source>
</evidence>
<name>A0A975B8B5_9BACT</name>
<keyword evidence="1" id="KW-0596">Phosphopantetheine</keyword>
<keyword evidence="5" id="KW-1185">Reference proteome</keyword>
<evidence type="ECO:0000256" key="1">
    <source>
        <dbReference type="ARBA" id="ARBA00022450"/>
    </source>
</evidence>
<dbReference type="PANTHER" id="PTHR43439:SF2">
    <property type="entry name" value="ENZYME, PUTATIVE (JCVI)-RELATED"/>
    <property type="match status" value="1"/>
</dbReference>
<dbReference type="SUPFAM" id="SSF56801">
    <property type="entry name" value="Acetyl-CoA synthetase-like"/>
    <property type="match status" value="1"/>
</dbReference>
<dbReference type="InterPro" id="IPR042099">
    <property type="entry name" value="ANL_N_sf"/>
</dbReference>
<dbReference type="Gene3D" id="3.30.300.30">
    <property type="match status" value="1"/>
</dbReference>
<dbReference type="InterPro" id="IPR051414">
    <property type="entry name" value="Adenylate-forming_Reductase"/>
</dbReference>
<dbReference type="Gene3D" id="3.40.50.12780">
    <property type="entry name" value="N-terminal domain of ligase-like"/>
    <property type="match status" value="1"/>
</dbReference>
<dbReference type="InterPro" id="IPR045851">
    <property type="entry name" value="AMP-bd_C_sf"/>
</dbReference>
<dbReference type="RefSeq" id="WP_207692098.1">
    <property type="nucleotide sequence ID" value="NZ_CP061799.1"/>
</dbReference>
<reference evidence="4" key="1">
    <citation type="journal article" date="2021" name="Microb. Physiol.">
        <title>Proteogenomic Insights into the Physiology of Marine, Sulfate-Reducing, Filamentous Desulfonema limicola and Desulfonema magnum.</title>
        <authorList>
            <person name="Schnaars V."/>
            <person name="Wohlbrand L."/>
            <person name="Scheve S."/>
            <person name="Hinrichs C."/>
            <person name="Reinhardt R."/>
            <person name="Rabus R."/>
        </authorList>
    </citation>
    <scope>NUCLEOTIDE SEQUENCE</scope>
    <source>
        <strain evidence="4">5ac10</strain>
    </source>
</reference>
<proteinExistence type="predicted"/>
<gene>
    <name evidence="4" type="ORF">dnl_27540</name>
</gene>
<accession>A0A975B8B5</accession>
<protein>
    <submittedName>
        <fullName evidence="4">AMP-dependent synthetase/ligase domain-containing protein</fullName>
    </submittedName>
</protein>
<feature type="coiled-coil region" evidence="3">
    <location>
        <begin position="13"/>
        <end position="40"/>
    </location>
</feature>
<evidence type="ECO:0000256" key="2">
    <source>
        <dbReference type="ARBA" id="ARBA00022553"/>
    </source>
</evidence>
<dbReference type="KEGG" id="dli:dnl_27540"/>
<keyword evidence="3" id="KW-0175">Coiled coil</keyword>